<dbReference type="EMBL" id="UYRV01128362">
    <property type="protein sequence ID" value="VDN36060.1"/>
    <property type="molecule type" value="Genomic_DNA"/>
</dbReference>
<accession>A0A3P7N877</accession>
<dbReference type="OrthoDB" id="5857313at2759"/>
<dbReference type="Proteomes" id="UP000271889">
    <property type="component" value="Unassembled WGS sequence"/>
</dbReference>
<keyword evidence="2" id="KW-1185">Reference proteome</keyword>
<organism evidence="1 2">
    <name type="scientific">Cylicostephanus goldi</name>
    <name type="common">Nematode worm</name>
    <dbReference type="NCBI Taxonomy" id="71465"/>
    <lineage>
        <taxon>Eukaryota</taxon>
        <taxon>Metazoa</taxon>
        <taxon>Ecdysozoa</taxon>
        <taxon>Nematoda</taxon>
        <taxon>Chromadorea</taxon>
        <taxon>Rhabditida</taxon>
        <taxon>Rhabditina</taxon>
        <taxon>Rhabditomorpha</taxon>
        <taxon>Strongyloidea</taxon>
        <taxon>Strongylidae</taxon>
        <taxon>Cylicostephanus</taxon>
    </lineage>
</organism>
<evidence type="ECO:0000313" key="1">
    <source>
        <dbReference type="EMBL" id="VDN36060.1"/>
    </source>
</evidence>
<proteinExistence type="predicted"/>
<gene>
    <name evidence="1" type="ORF">CGOC_LOCUS13108</name>
</gene>
<protein>
    <submittedName>
        <fullName evidence="1">Uncharacterized protein</fullName>
    </submittedName>
</protein>
<evidence type="ECO:0000313" key="2">
    <source>
        <dbReference type="Proteomes" id="UP000271889"/>
    </source>
</evidence>
<dbReference type="AlphaFoldDB" id="A0A3P7N877"/>
<name>A0A3P7N877_CYLGO</name>
<sequence length="152" mass="17359">MGFRMAPSVNVLAFINSNQFLNNNDTALMIRNSAHPQLWRLRANVTISKNAFKFNRGKYIISIGLNEDAPAQQLIFNQQNEVNSSNVIVPTDCQFEKTSFITRIQNSDQDQPLMLRWLSQAGISEFVYVGDQFSQRLKSCLLTIKSFLMTYA</sequence>
<reference evidence="1 2" key="1">
    <citation type="submission" date="2018-11" db="EMBL/GenBank/DDBJ databases">
        <authorList>
            <consortium name="Pathogen Informatics"/>
        </authorList>
    </citation>
    <scope>NUCLEOTIDE SEQUENCE [LARGE SCALE GENOMIC DNA]</scope>
</reference>